<dbReference type="GO" id="GO:0004177">
    <property type="term" value="F:aminopeptidase activity"/>
    <property type="evidence" value="ECO:0007669"/>
    <property type="project" value="UniProtKB-EC"/>
</dbReference>
<keyword evidence="6" id="KW-1185">Reference proteome</keyword>
<gene>
    <name evidence="5" type="ordered locus">Snas_1761</name>
</gene>
<comment type="similarity">
    <text evidence="1">Belongs to the peptidase S33 family.</text>
</comment>
<dbReference type="SUPFAM" id="SSF53474">
    <property type="entry name" value="alpha/beta-Hydrolases"/>
    <property type="match status" value="1"/>
</dbReference>
<accession>D3PY92</accession>
<dbReference type="ESTHER" id="stanl-d3py92">
    <property type="family name" value="Proline_iminopeptidase"/>
</dbReference>
<dbReference type="GO" id="GO:0006508">
    <property type="term" value="P:proteolysis"/>
    <property type="evidence" value="ECO:0007669"/>
    <property type="project" value="InterPro"/>
</dbReference>
<dbReference type="InterPro" id="IPR050266">
    <property type="entry name" value="AB_hydrolase_sf"/>
</dbReference>
<dbReference type="InterPro" id="IPR000073">
    <property type="entry name" value="AB_hydrolase_1"/>
</dbReference>
<dbReference type="Pfam" id="PF00561">
    <property type="entry name" value="Abhydrolase_1"/>
    <property type="match status" value="1"/>
</dbReference>
<dbReference type="InterPro" id="IPR029058">
    <property type="entry name" value="AB_hydrolase_fold"/>
</dbReference>
<organism evidence="5 6">
    <name type="scientific">Stackebrandtia nassauensis (strain DSM 44728 / CIP 108903 / NRRL B-16338 / NBRC 102104 / LLR-40K-21)</name>
    <dbReference type="NCBI Taxonomy" id="446470"/>
    <lineage>
        <taxon>Bacteria</taxon>
        <taxon>Bacillati</taxon>
        <taxon>Actinomycetota</taxon>
        <taxon>Actinomycetes</taxon>
        <taxon>Glycomycetales</taxon>
        <taxon>Glycomycetaceae</taxon>
        <taxon>Stackebrandtia</taxon>
    </lineage>
</organism>
<dbReference type="PANTHER" id="PTHR43798">
    <property type="entry name" value="MONOACYLGLYCEROL LIPASE"/>
    <property type="match status" value="1"/>
</dbReference>
<dbReference type="KEGG" id="sna:Snas_1761"/>
<dbReference type="InterPro" id="IPR002410">
    <property type="entry name" value="Peptidase_S33"/>
</dbReference>
<reference evidence="5 6" key="1">
    <citation type="journal article" date="2009" name="Stand. Genomic Sci.">
        <title>Complete genome sequence of Stackebrandtia nassauensis type strain (LLR-40K-21).</title>
        <authorList>
            <person name="Munk C."/>
            <person name="Lapidus A."/>
            <person name="Copeland A."/>
            <person name="Jando M."/>
            <person name="Mayilraj S."/>
            <person name="Glavina Del Rio T."/>
            <person name="Nolan M."/>
            <person name="Chen F."/>
            <person name="Lucas S."/>
            <person name="Tice H."/>
            <person name="Cheng J.F."/>
            <person name="Han C."/>
            <person name="Detter J.C."/>
            <person name="Bruce D."/>
            <person name="Goodwin L."/>
            <person name="Chain P."/>
            <person name="Pitluck S."/>
            <person name="Goker M."/>
            <person name="Ovchinikova G."/>
            <person name="Pati A."/>
            <person name="Ivanova N."/>
            <person name="Mavromatis K."/>
            <person name="Chen A."/>
            <person name="Palaniappan K."/>
            <person name="Land M."/>
            <person name="Hauser L."/>
            <person name="Chang Y.J."/>
            <person name="Jeffries C.D."/>
            <person name="Bristow J."/>
            <person name="Eisen J.A."/>
            <person name="Markowitz V."/>
            <person name="Hugenholtz P."/>
            <person name="Kyrpides N.C."/>
            <person name="Klenk H.P."/>
        </authorList>
    </citation>
    <scope>NUCLEOTIDE SEQUENCE [LARGE SCALE GENOMIC DNA]</scope>
    <source>
        <strain evidence="6">DSM 44728 / CIP 108903 / NRRL B-16338 / NBRC 102104 / LLR-40K-21</strain>
    </source>
</reference>
<dbReference type="OrthoDB" id="63519at2"/>
<evidence type="ECO:0000313" key="6">
    <source>
        <dbReference type="Proteomes" id="UP000000844"/>
    </source>
</evidence>
<dbReference type="Gene3D" id="3.40.50.1820">
    <property type="entry name" value="alpha/beta hydrolase"/>
    <property type="match status" value="1"/>
</dbReference>
<evidence type="ECO:0000259" key="4">
    <source>
        <dbReference type="Pfam" id="PF00561"/>
    </source>
</evidence>
<evidence type="ECO:0000256" key="1">
    <source>
        <dbReference type="ARBA" id="ARBA00010088"/>
    </source>
</evidence>
<dbReference type="PRINTS" id="PR00793">
    <property type="entry name" value="PROAMNOPTASE"/>
</dbReference>
<proteinExistence type="inferred from homology"/>
<sequence>MSDMTIHSGSVPIATRDHGGDGPPVLLLHGGGGNLLGWRDFPNRLTPAHRVVSFDLRGHGHSGDGDWDTASLLADIRAVADHFGFDEPALVGHSLGGMLSALWARDNPGCPAAVSIDGHRSAATHEHNYDGLDPETLRADLKAITEVFDAQTAALERPVPPEQLEAMRAMRSPDEGEAVFEARLQRDLVERDGQTYSRLGADTARLLRVMPEFVDAVPVLNDVAVPFLMLLATRDFPGLPPQFGPLMAAHRAGLRRDLATVRQTRPNLEVTEVDGSHGMVSERPDEVAALVLDFLARDRN</sequence>
<feature type="region of interest" description="Disordered" evidence="3">
    <location>
        <begin position="1"/>
        <end position="21"/>
    </location>
</feature>
<dbReference type="eggNOG" id="COG0596">
    <property type="taxonomic scope" value="Bacteria"/>
</dbReference>
<protein>
    <submittedName>
        <fullName evidence="5">Alpha/beta hydrolase fold protein</fullName>
    </submittedName>
</protein>
<evidence type="ECO:0000256" key="3">
    <source>
        <dbReference type="SAM" id="MobiDB-lite"/>
    </source>
</evidence>
<dbReference type="HOGENOM" id="CLU_020336_50_4_11"/>
<keyword evidence="2 5" id="KW-0378">Hydrolase</keyword>
<dbReference type="EMBL" id="CP001778">
    <property type="protein sequence ID" value="ADD41459.1"/>
    <property type="molecule type" value="Genomic_DNA"/>
</dbReference>
<dbReference type="Proteomes" id="UP000000844">
    <property type="component" value="Chromosome"/>
</dbReference>
<evidence type="ECO:0000313" key="5">
    <source>
        <dbReference type="EMBL" id="ADD41459.1"/>
    </source>
</evidence>
<name>D3PY92_STANL</name>
<evidence type="ECO:0000256" key="2">
    <source>
        <dbReference type="ARBA" id="ARBA00022801"/>
    </source>
</evidence>
<feature type="domain" description="AB hydrolase-1" evidence="4">
    <location>
        <begin position="23"/>
        <end position="152"/>
    </location>
</feature>
<dbReference type="AlphaFoldDB" id="D3PY92"/>
<dbReference type="STRING" id="446470.Snas_1761"/>